<dbReference type="EMBL" id="FOLE01000007">
    <property type="protein sequence ID" value="SFC63319.1"/>
    <property type="molecule type" value="Genomic_DNA"/>
</dbReference>
<dbReference type="OrthoDB" id="926075at2"/>
<accession>A0A1I1KR89</accession>
<evidence type="ECO:0000256" key="1">
    <source>
        <dbReference type="SAM" id="SignalP"/>
    </source>
</evidence>
<dbReference type="Pfam" id="PF18962">
    <property type="entry name" value="Por_Secre_tail"/>
    <property type="match status" value="1"/>
</dbReference>
<dbReference type="NCBIfam" id="TIGR04183">
    <property type="entry name" value="Por_Secre_tail"/>
    <property type="match status" value="1"/>
</dbReference>
<dbReference type="InterPro" id="IPR012340">
    <property type="entry name" value="NA-bd_OB-fold"/>
</dbReference>
<gene>
    <name evidence="3" type="ORF">SAMN05421780_107174</name>
</gene>
<feature type="signal peptide" evidence="1">
    <location>
        <begin position="1"/>
        <end position="27"/>
    </location>
</feature>
<proteinExistence type="predicted"/>
<evidence type="ECO:0000313" key="3">
    <source>
        <dbReference type="EMBL" id="SFC63319.1"/>
    </source>
</evidence>
<keyword evidence="1" id="KW-0732">Signal</keyword>
<organism evidence="3 4">
    <name type="scientific">Flexibacter flexilis DSM 6793</name>
    <dbReference type="NCBI Taxonomy" id="927664"/>
    <lineage>
        <taxon>Bacteria</taxon>
        <taxon>Pseudomonadati</taxon>
        <taxon>Bacteroidota</taxon>
        <taxon>Cytophagia</taxon>
        <taxon>Cytophagales</taxon>
        <taxon>Flexibacteraceae</taxon>
        <taxon>Flexibacter</taxon>
    </lineage>
</organism>
<dbReference type="AlphaFoldDB" id="A0A1I1KR89"/>
<name>A0A1I1KR89_9BACT</name>
<dbReference type="STRING" id="927664.SAMN05421780_107174"/>
<evidence type="ECO:0000313" key="4">
    <source>
        <dbReference type="Proteomes" id="UP000199514"/>
    </source>
</evidence>
<dbReference type="RefSeq" id="WP_091513420.1">
    <property type="nucleotide sequence ID" value="NZ_FOLE01000007.1"/>
</dbReference>
<dbReference type="SUPFAM" id="SSF50249">
    <property type="entry name" value="Nucleic acid-binding proteins"/>
    <property type="match status" value="1"/>
</dbReference>
<feature type="domain" description="Secretion system C-terminal sorting" evidence="2">
    <location>
        <begin position="860"/>
        <end position="929"/>
    </location>
</feature>
<protein>
    <submittedName>
        <fullName evidence="3">Por secretion system C-terminal sorting domain-containing protein</fullName>
    </submittedName>
</protein>
<dbReference type="InterPro" id="IPR026444">
    <property type="entry name" value="Secre_tail"/>
</dbReference>
<sequence length="933" mass="96270">MFQFLQKTSLVALALTLVSLMQVDAIAQPLGGYGFAGNNNSTDSWPADAQPANGSFSAFYRGPGINKPASPGSVGTFTSSDWTTDVSKNDGDYYQFSVKPAAGYVFRLDSLVLNERRSGTGITKWAVYTSLDSYATAVKEFTVEDNTNTRINQKTEFTGSTFANISDSVGVRLFGYAAEATAGTWRVDSVRVFGAFVQAGTPVPVVMVVPATVAFGNVTVGSTVIKGVKVTGSNLTDVVNVSVSAGVELSADSVNFSAVANVPFTPASGSVSGKVFVKFAPTAVGSVTSMLMATSTGAADVMATITANGVDAVTPSANPLYRTIGSLRGVNASGVADSLNKTVVVTGIVHSPNFRPAGLEFAIADYTGSVIVFKSSALASAPYTVTEGDSVRAHGVVTQYNGLIEIVVDTVSVLATARPLYAPQVVTMLSEATEAKLVHFESLTLTAASPWTSPATSSFTARAYVGASTTDSVDIRVDADAGVTLARPVGAFKLTGISYQFDNSNPYTAGYQVYPRRDADIQLLASSPTVVVAPTTVAFGNVTVGSTVIKGVKVTGSNLTDVVNVSVSAGVELSADSANFSAVANVPFTPASGSVSGKVFVKFAPTVAGAITATLTAASTGATSATATITANGTSGSTAAPSLYRTIGSLRGVNASGVADSLNKTVVVTGVVHSPNFRPAGLEFAISDYTGSVIVFKSSALASAPYTVTEGDSVRAHGVVTQYNGLTEIVVDTVSVLATARPLYAPQVVTMLSEATEAKLVHFESLTLTAASPWTSPATSSFTARAYVGASTTDSVDIRVDADAGVTLARPVGAFKLTGISYQFDNSNPYTAGYQVYPRRDADIELLVATKPSIKENLQVYPSPATSVLHIAPETTTKQVVSLINAAGQVVMQTNIEGATTLNVAHLSAGLYVVKMTSVDGKAVSTRRIVIAE</sequence>
<dbReference type="Proteomes" id="UP000199514">
    <property type="component" value="Unassembled WGS sequence"/>
</dbReference>
<reference evidence="3 4" key="1">
    <citation type="submission" date="2016-10" db="EMBL/GenBank/DDBJ databases">
        <authorList>
            <person name="de Groot N.N."/>
        </authorList>
    </citation>
    <scope>NUCLEOTIDE SEQUENCE [LARGE SCALE GENOMIC DNA]</scope>
    <source>
        <strain evidence="3 4">DSM 6793</strain>
    </source>
</reference>
<evidence type="ECO:0000259" key="2">
    <source>
        <dbReference type="Pfam" id="PF18962"/>
    </source>
</evidence>
<keyword evidence="4" id="KW-1185">Reference proteome</keyword>
<feature type="chain" id="PRO_5011566211" evidence="1">
    <location>
        <begin position="28"/>
        <end position="933"/>
    </location>
</feature>